<keyword evidence="1" id="KW-1133">Transmembrane helix</keyword>
<accession>A0A1C7YWP0</accession>
<dbReference type="Gene3D" id="1.10.760.10">
    <property type="entry name" value="Cytochrome c-like domain"/>
    <property type="match status" value="1"/>
</dbReference>
<gene>
    <name evidence="2" type="ORF">AFK24_26265</name>
</gene>
<keyword evidence="1" id="KW-0472">Membrane</keyword>
<proteinExistence type="predicted"/>
<dbReference type="InterPro" id="IPR036909">
    <property type="entry name" value="Cyt_c-like_dom_sf"/>
</dbReference>
<feature type="transmembrane region" description="Helical" evidence="1">
    <location>
        <begin position="59"/>
        <end position="76"/>
    </location>
</feature>
<reference evidence="2 3" key="1">
    <citation type="submission" date="2015-07" db="EMBL/GenBank/DDBJ databases">
        <title>Draft genome sequence of a diazotrophic, plant growth-promoting rhizobacterium of the Pseudomonas syringae complex.</title>
        <authorList>
            <person name="Patten C.L."/>
            <person name="Jeong H."/>
        </authorList>
    </citation>
    <scope>NUCLEOTIDE SEQUENCE [LARGE SCALE GENOMIC DNA]</scope>
    <source>
        <strain evidence="2 3">GR12-2</strain>
    </source>
</reference>
<dbReference type="EMBL" id="LGSI01000070">
    <property type="protein sequence ID" value="OCR22091.1"/>
    <property type="molecule type" value="Genomic_DNA"/>
</dbReference>
<dbReference type="Proteomes" id="UP000093104">
    <property type="component" value="Unassembled WGS sequence"/>
</dbReference>
<name>A0A1C7YWP0_PSESX</name>
<comment type="caution">
    <text evidence="2">The sequence shown here is derived from an EMBL/GenBank/DDBJ whole genome shotgun (WGS) entry which is preliminary data.</text>
</comment>
<dbReference type="RefSeq" id="WP_065836032.1">
    <property type="nucleotide sequence ID" value="NZ_LGSI01000070.1"/>
</dbReference>
<evidence type="ECO:0000313" key="2">
    <source>
        <dbReference type="EMBL" id="OCR22091.1"/>
    </source>
</evidence>
<protein>
    <submittedName>
        <fullName evidence="2">Uncharacterized protein</fullName>
    </submittedName>
</protein>
<evidence type="ECO:0000256" key="1">
    <source>
        <dbReference type="SAM" id="Phobius"/>
    </source>
</evidence>
<organism evidence="2 3">
    <name type="scientific">Pseudomonas syringae</name>
    <dbReference type="NCBI Taxonomy" id="317"/>
    <lineage>
        <taxon>Bacteria</taxon>
        <taxon>Pseudomonadati</taxon>
        <taxon>Pseudomonadota</taxon>
        <taxon>Gammaproteobacteria</taxon>
        <taxon>Pseudomonadales</taxon>
        <taxon>Pseudomonadaceae</taxon>
        <taxon>Pseudomonas</taxon>
    </lineage>
</organism>
<dbReference type="AlphaFoldDB" id="A0A1C7YWP0"/>
<dbReference type="GO" id="GO:0009055">
    <property type="term" value="F:electron transfer activity"/>
    <property type="evidence" value="ECO:0007669"/>
    <property type="project" value="InterPro"/>
</dbReference>
<evidence type="ECO:0000313" key="3">
    <source>
        <dbReference type="Proteomes" id="UP000093104"/>
    </source>
</evidence>
<keyword evidence="1" id="KW-0812">Transmembrane</keyword>
<sequence length="77" mass="8383">MPRFDELSYVGSLNDQRIADIATYVLRSFGNSAQVVTAHEVAVARQGGEQPMLAVIQPYIIPAMGIGLLLIALLWVL</sequence>
<dbReference type="GO" id="GO:0020037">
    <property type="term" value="F:heme binding"/>
    <property type="evidence" value="ECO:0007669"/>
    <property type="project" value="InterPro"/>
</dbReference>